<name>A0ABR7QEG0_9FLAO</name>
<accession>A0ABR7QEG0</accession>
<comment type="caution">
    <text evidence="1">The sequence shown here is derived from an EMBL/GenBank/DDBJ whole genome shotgun (WGS) entry which is preliminary data.</text>
</comment>
<sequence length="155" mass="18006">MRLATHIAKHFREVHFGGNWTGTSFKEIMEGITYEQATTKVQDLNTILTLVFHVNYYVAAVLKVFQGEALNAKDELSFDHPQITSQAEWEVFLAKVWKDAEQFADEVAKLPDDCFDQDFTDKKYGSYYRNIHGIIEHTHYHIGQISLIKKLLLKR</sequence>
<dbReference type="Proteomes" id="UP000619238">
    <property type="component" value="Unassembled WGS sequence"/>
</dbReference>
<dbReference type="Gene3D" id="1.20.120.450">
    <property type="entry name" value="dinb family like domain"/>
    <property type="match status" value="1"/>
</dbReference>
<evidence type="ECO:0000313" key="2">
    <source>
        <dbReference type="Proteomes" id="UP000619238"/>
    </source>
</evidence>
<dbReference type="EMBL" id="JACGWS010000013">
    <property type="protein sequence ID" value="MBC8756771.1"/>
    <property type="molecule type" value="Genomic_DNA"/>
</dbReference>
<dbReference type="SUPFAM" id="SSF109854">
    <property type="entry name" value="DinB/YfiT-like putative metalloenzymes"/>
    <property type="match status" value="1"/>
</dbReference>
<keyword evidence="2" id="KW-1185">Reference proteome</keyword>
<reference evidence="1 2" key="1">
    <citation type="submission" date="2020-07" db="EMBL/GenBank/DDBJ databases">
        <title>Description of Kordia aestuariivivens sp. nov., isolated from a tidal flat.</title>
        <authorList>
            <person name="Park S."/>
            <person name="Yoon J.-H."/>
        </authorList>
    </citation>
    <scope>NUCLEOTIDE SEQUENCE [LARGE SCALE GENOMIC DNA]</scope>
    <source>
        <strain evidence="1 2">YSTF-M3</strain>
    </source>
</reference>
<gene>
    <name evidence="1" type="ORF">H2O64_19005</name>
</gene>
<protein>
    <submittedName>
        <fullName evidence="1">DinB family protein</fullName>
    </submittedName>
</protein>
<dbReference type="RefSeq" id="WP_187563812.1">
    <property type="nucleotide sequence ID" value="NZ_JACGWS010000013.1"/>
</dbReference>
<dbReference type="InterPro" id="IPR034660">
    <property type="entry name" value="DinB/YfiT-like"/>
</dbReference>
<evidence type="ECO:0000313" key="1">
    <source>
        <dbReference type="EMBL" id="MBC8756771.1"/>
    </source>
</evidence>
<proteinExistence type="predicted"/>
<organism evidence="1 2">
    <name type="scientific">Kordia aestuariivivens</name>
    <dbReference type="NCBI Taxonomy" id="2759037"/>
    <lineage>
        <taxon>Bacteria</taxon>
        <taxon>Pseudomonadati</taxon>
        <taxon>Bacteroidota</taxon>
        <taxon>Flavobacteriia</taxon>
        <taxon>Flavobacteriales</taxon>
        <taxon>Flavobacteriaceae</taxon>
        <taxon>Kordia</taxon>
    </lineage>
</organism>